<protein>
    <recommendedName>
        <fullName evidence="9">Sodium:alanine symporter family protein</fullName>
    </recommendedName>
</protein>
<dbReference type="EMBL" id="BARW01038551">
    <property type="protein sequence ID" value="GAJ23455.1"/>
    <property type="molecule type" value="Genomic_DNA"/>
</dbReference>
<sequence length="86" mass="9538">MTAIMDLLGVIDNFVWGPPMMIILVGTGIFLTIRLGFPQFKHTTYALKLIFKGALKKDSSAKEEGEITPFQALTSTLAGYLQYLQI</sequence>
<evidence type="ECO:0008006" key="9">
    <source>
        <dbReference type="Google" id="ProtNLM"/>
    </source>
</evidence>
<keyword evidence="6 7" id="KW-0472">Membrane</keyword>
<accession>X1W2C3</accession>
<feature type="transmembrane region" description="Helical" evidence="7">
    <location>
        <begin position="20"/>
        <end position="37"/>
    </location>
</feature>
<dbReference type="AlphaFoldDB" id="X1W2C3"/>
<evidence type="ECO:0000256" key="1">
    <source>
        <dbReference type="ARBA" id="ARBA00004651"/>
    </source>
</evidence>
<dbReference type="PANTHER" id="PTHR30330:SF3">
    <property type="entry name" value="TRANSCRIPTIONAL REGULATOR, LRP FAMILY"/>
    <property type="match status" value="1"/>
</dbReference>
<evidence type="ECO:0000313" key="8">
    <source>
        <dbReference type="EMBL" id="GAJ23455.1"/>
    </source>
</evidence>
<dbReference type="PANTHER" id="PTHR30330">
    <property type="entry name" value="AGSS FAMILY TRANSPORTER, SODIUM-ALANINE"/>
    <property type="match status" value="1"/>
</dbReference>
<name>X1W2C3_9ZZZZ</name>
<comment type="caution">
    <text evidence="8">The sequence shown here is derived from an EMBL/GenBank/DDBJ whole genome shotgun (WGS) entry which is preliminary data.</text>
</comment>
<keyword evidence="4 7" id="KW-0812">Transmembrane</keyword>
<comment type="subcellular location">
    <subcellularLocation>
        <location evidence="1">Cell membrane</location>
        <topology evidence="1">Multi-pass membrane protein</topology>
    </subcellularLocation>
</comment>
<evidence type="ECO:0000256" key="2">
    <source>
        <dbReference type="ARBA" id="ARBA00022448"/>
    </source>
</evidence>
<dbReference type="GO" id="GO:0005886">
    <property type="term" value="C:plasma membrane"/>
    <property type="evidence" value="ECO:0007669"/>
    <property type="project" value="UniProtKB-SubCell"/>
</dbReference>
<keyword evidence="2" id="KW-0813">Transport</keyword>
<evidence type="ECO:0000256" key="3">
    <source>
        <dbReference type="ARBA" id="ARBA00022475"/>
    </source>
</evidence>
<evidence type="ECO:0000256" key="7">
    <source>
        <dbReference type="SAM" id="Phobius"/>
    </source>
</evidence>
<keyword evidence="3" id="KW-1003">Cell membrane</keyword>
<proteinExistence type="predicted"/>
<dbReference type="GO" id="GO:0005283">
    <property type="term" value="F:amino acid:sodium symporter activity"/>
    <property type="evidence" value="ECO:0007669"/>
    <property type="project" value="InterPro"/>
</dbReference>
<evidence type="ECO:0000256" key="5">
    <source>
        <dbReference type="ARBA" id="ARBA00022989"/>
    </source>
</evidence>
<evidence type="ECO:0000256" key="4">
    <source>
        <dbReference type="ARBA" id="ARBA00022692"/>
    </source>
</evidence>
<gene>
    <name evidence="8" type="ORF">S12H4_59125</name>
</gene>
<dbReference type="InterPro" id="IPR001463">
    <property type="entry name" value="Na/Ala_symport"/>
</dbReference>
<reference evidence="8" key="1">
    <citation type="journal article" date="2014" name="Front. Microbiol.">
        <title>High frequency of phylogenetically diverse reductive dehalogenase-homologous genes in deep subseafloor sedimentary metagenomes.</title>
        <authorList>
            <person name="Kawai M."/>
            <person name="Futagami T."/>
            <person name="Toyoda A."/>
            <person name="Takaki Y."/>
            <person name="Nishi S."/>
            <person name="Hori S."/>
            <person name="Arai W."/>
            <person name="Tsubouchi T."/>
            <person name="Morono Y."/>
            <person name="Uchiyama I."/>
            <person name="Ito T."/>
            <person name="Fujiyama A."/>
            <person name="Inagaki F."/>
            <person name="Takami H."/>
        </authorList>
    </citation>
    <scope>NUCLEOTIDE SEQUENCE</scope>
    <source>
        <strain evidence="8">Expedition CK06-06</strain>
    </source>
</reference>
<organism evidence="8">
    <name type="scientific">marine sediment metagenome</name>
    <dbReference type="NCBI Taxonomy" id="412755"/>
    <lineage>
        <taxon>unclassified sequences</taxon>
        <taxon>metagenomes</taxon>
        <taxon>ecological metagenomes</taxon>
    </lineage>
</organism>
<evidence type="ECO:0000256" key="6">
    <source>
        <dbReference type="ARBA" id="ARBA00023136"/>
    </source>
</evidence>
<keyword evidence="5 7" id="KW-1133">Transmembrane helix</keyword>